<keyword evidence="1" id="KW-1133">Transmembrane helix</keyword>
<feature type="transmembrane region" description="Helical" evidence="1">
    <location>
        <begin position="244"/>
        <end position="262"/>
    </location>
</feature>
<keyword evidence="1" id="KW-0472">Membrane</keyword>
<accession>A0A0S2K404</accession>
<dbReference type="AlphaFoldDB" id="A0A0S2K404"/>
<sequence length="264" mass="30686">MSEQTQLENRLVITLLGHSIDKEKAHIKLVDHYGAKQIKDAYGLTLGKKQAWLFDYAVLVCWNFNQDELSQLIAKIEDLVIEPIHRPSIEHYIYKQTDTDSYYIKDDCLYLDNTDSMTKLALSHAFAQSAKLEFFEEQAQTVINNNAYLSETLAETGMVPLSRKQLAKLRGALFKTSTDINLHFNLLDTPEFFWDNPNLEGLYQQLNKYLDFLPRIQILQKKLDTIHTLLDMLSTEQNHKHSAFLEWVIIVLIAIDILVYFFEP</sequence>
<proteinExistence type="predicted"/>
<dbReference type="PATRIC" id="fig|161398.10.peg.2536"/>
<evidence type="ECO:0000313" key="3">
    <source>
        <dbReference type="EMBL" id="ALO42973.1"/>
    </source>
</evidence>
<keyword evidence="4" id="KW-1185">Reference proteome</keyword>
<evidence type="ECO:0000313" key="4">
    <source>
        <dbReference type="Proteomes" id="UP000061457"/>
    </source>
</evidence>
<dbReference type="Proteomes" id="UP000061457">
    <property type="component" value="Chromosome I"/>
</dbReference>
<dbReference type="InterPro" id="IPR051624">
    <property type="entry name" value="RMD1/Sad1-interacting"/>
</dbReference>
<dbReference type="KEGG" id="pphe:PP2015_2481"/>
<dbReference type="OrthoDB" id="9799751at2"/>
<protein>
    <recommendedName>
        <fullName evidence="2">DUF155 domain-containing protein</fullName>
    </recommendedName>
</protein>
<dbReference type="InterPro" id="IPR003734">
    <property type="entry name" value="DUF155"/>
</dbReference>
<name>A0A0S2K404_9GAMM</name>
<reference evidence="3 4" key="1">
    <citation type="submission" date="2015-11" db="EMBL/GenBank/DDBJ databases">
        <authorList>
            <person name="Zhang Y."/>
            <person name="Guo Z."/>
        </authorList>
    </citation>
    <scope>NUCLEOTIDE SEQUENCE [LARGE SCALE GENOMIC DNA]</scope>
    <source>
        <strain evidence="3 4">KCTC 12086</strain>
    </source>
</reference>
<dbReference type="EMBL" id="CP013187">
    <property type="protein sequence ID" value="ALO42973.1"/>
    <property type="molecule type" value="Genomic_DNA"/>
</dbReference>
<dbReference type="STRING" id="161398.PP2015_2481"/>
<dbReference type="Pfam" id="PF02582">
    <property type="entry name" value="DUF155"/>
    <property type="match status" value="1"/>
</dbReference>
<evidence type="ECO:0000259" key="2">
    <source>
        <dbReference type="Pfam" id="PF02582"/>
    </source>
</evidence>
<organism evidence="3 4">
    <name type="scientific">Pseudoalteromonas phenolica</name>
    <dbReference type="NCBI Taxonomy" id="161398"/>
    <lineage>
        <taxon>Bacteria</taxon>
        <taxon>Pseudomonadati</taxon>
        <taxon>Pseudomonadota</taxon>
        <taxon>Gammaproteobacteria</taxon>
        <taxon>Alteromonadales</taxon>
        <taxon>Pseudoalteromonadaceae</taxon>
        <taxon>Pseudoalteromonas</taxon>
    </lineage>
</organism>
<dbReference type="RefSeq" id="WP_058030669.1">
    <property type="nucleotide sequence ID" value="NZ_CP013187.1"/>
</dbReference>
<gene>
    <name evidence="3" type="ORF">PP2015_2481</name>
</gene>
<evidence type="ECO:0000256" key="1">
    <source>
        <dbReference type="SAM" id="Phobius"/>
    </source>
</evidence>
<feature type="domain" description="DUF155" evidence="2">
    <location>
        <begin position="52"/>
        <end position="220"/>
    </location>
</feature>
<keyword evidence="1" id="KW-0812">Transmembrane</keyword>
<dbReference type="PANTHER" id="PTHR16255:SF1">
    <property type="entry name" value="REQUIRED FOR MEIOTIC NUCLEAR DIVISION PROTEIN 1 HOMOLOG"/>
    <property type="match status" value="1"/>
</dbReference>
<dbReference type="PANTHER" id="PTHR16255">
    <property type="entry name" value="REQUIRED FOR MEIOTIC NUCLEAR DIVISION PROTEIN 1 HOMOLOG"/>
    <property type="match status" value="1"/>
</dbReference>